<feature type="transmembrane region" description="Helical" evidence="7">
    <location>
        <begin position="154"/>
        <end position="181"/>
    </location>
</feature>
<organism evidence="9 10">
    <name type="scientific">Streptomyces genisteinicus</name>
    <dbReference type="NCBI Taxonomy" id="2768068"/>
    <lineage>
        <taxon>Bacteria</taxon>
        <taxon>Bacillati</taxon>
        <taxon>Actinomycetota</taxon>
        <taxon>Actinomycetes</taxon>
        <taxon>Kitasatosporales</taxon>
        <taxon>Streptomycetaceae</taxon>
        <taxon>Streptomyces</taxon>
    </lineage>
</organism>
<feature type="transmembrane region" description="Helical" evidence="7">
    <location>
        <begin position="684"/>
        <end position="708"/>
    </location>
</feature>
<reference evidence="9 10" key="1">
    <citation type="submission" date="2020-08" db="EMBL/GenBank/DDBJ databases">
        <title>A novel species.</title>
        <authorList>
            <person name="Gao J."/>
        </authorList>
    </citation>
    <scope>NUCLEOTIDE SEQUENCE [LARGE SCALE GENOMIC DNA]</scope>
    <source>
        <strain evidence="9 10">CRPJ-33</strain>
    </source>
</reference>
<keyword evidence="10" id="KW-1185">Reference proteome</keyword>
<keyword evidence="5 7" id="KW-0472">Membrane</keyword>
<evidence type="ECO:0000256" key="2">
    <source>
        <dbReference type="ARBA" id="ARBA00022475"/>
    </source>
</evidence>
<dbReference type="KEGG" id="sgj:IAG43_17410"/>
<proteinExistence type="inferred from homology"/>
<feature type="transmembrane region" description="Helical" evidence="7">
    <location>
        <begin position="374"/>
        <end position="396"/>
    </location>
</feature>
<evidence type="ECO:0000313" key="10">
    <source>
        <dbReference type="Proteomes" id="UP000516230"/>
    </source>
</evidence>
<feature type="transmembrane region" description="Helical" evidence="7">
    <location>
        <begin position="334"/>
        <end position="353"/>
    </location>
</feature>
<comment type="similarity">
    <text evidence="6">Belongs to the ABC-4 integral membrane protein family.</text>
</comment>
<dbReference type="Proteomes" id="UP000516230">
    <property type="component" value="Chromosome"/>
</dbReference>
<dbReference type="PANTHER" id="PTHR30572:SF4">
    <property type="entry name" value="ABC TRANSPORTER PERMEASE YTRF"/>
    <property type="match status" value="1"/>
</dbReference>
<keyword evidence="3 7" id="KW-0812">Transmembrane</keyword>
<feature type="transmembrane region" description="Helical" evidence="7">
    <location>
        <begin position="594"/>
        <end position="618"/>
    </location>
</feature>
<feature type="transmembrane region" description="Helical" evidence="7">
    <location>
        <begin position="251"/>
        <end position="271"/>
    </location>
</feature>
<evidence type="ECO:0000256" key="3">
    <source>
        <dbReference type="ARBA" id="ARBA00022692"/>
    </source>
</evidence>
<accession>A0A7H0HVE9</accession>
<evidence type="ECO:0000256" key="1">
    <source>
        <dbReference type="ARBA" id="ARBA00004651"/>
    </source>
</evidence>
<sequence length="714" mass="71556">MLTVALAGLRARWAAFVASFAALALGVGLLTAMGLGLASTLDAPRRAPERFASSPVVVMGHDTLTAEVRRGPGTARVSKRLDRPHPVDAALVRELGTLGTVVRAGGPDAVGVDAPSDAVRALVGDRAQVLTGDARTRADARTEQDARALVSVNALLGTAGGVAAFVSVFVVASTFAFAVALRRREFGLLRATGATPGQVRRVLLTEALVMGTAASAAGCVLGALGAPPLGRLLAGGGAAPGWFAIRTDVQWPLHAAFWTGLLVAVAGVWAASRRAGRVGPAEALREADVDTGVLPRGRLVLGAVLAVAGAGLLLWGLAGDPADLLGRKSRTTRPMLLITAVALLSPLLVRRLARLLPAGRGGVGLLVRENTAASVRRTSAIAAPVLVTVALTGSLLGSTGTVTASRAAEARTRTAAELVVTGEDLTVPRPTGAALLGATVSGSAPTSVFVREEDTALIRYEARGVGDPAAFAGLSRLPLVAGDVRDLDDGSIVVSEEWERRTVGDRVDVWLGDGRPARLRIAAVVAVGAGADSVFVTAANAPGAPVDRIDVGPAPGTDPAAAAQALRDATGGTVRTADAWAAAAHPRTNPQTRLGLLVVLGIALVYTAVALAGTLLMATAARRDETASLRLAGATRAQVLRTVAGEALLAVAVGAVLGALVAAVELGGTAAALTALGAPVAMAVPWGPAAAAAGACAVIAALCATAACPRSGTA</sequence>
<dbReference type="Pfam" id="PF02687">
    <property type="entry name" value="FtsX"/>
    <property type="match status" value="2"/>
</dbReference>
<feature type="transmembrane region" description="Helical" evidence="7">
    <location>
        <begin position="639"/>
        <end position="664"/>
    </location>
</feature>
<feature type="domain" description="ABC3 transporter permease C-terminal" evidence="8">
    <location>
        <begin position="598"/>
        <end position="707"/>
    </location>
</feature>
<feature type="transmembrane region" description="Helical" evidence="7">
    <location>
        <begin position="202"/>
        <end position="224"/>
    </location>
</feature>
<evidence type="ECO:0000256" key="4">
    <source>
        <dbReference type="ARBA" id="ARBA00022989"/>
    </source>
</evidence>
<feature type="domain" description="ABC3 transporter permease C-terminal" evidence="8">
    <location>
        <begin position="159"/>
        <end position="278"/>
    </location>
</feature>
<dbReference type="InterPro" id="IPR050250">
    <property type="entry name" value="Macrolide_Exporter_MacB"/>
</dbReference>
<evidence type="ECO:0000256" key="6">
    <source>
        <dbReference type="ARBA" id="ARBA00038076"/>
    </source>
</evidence>
<keyword evidence="2" id="KW-1003">Cell membrane</keyword>
<dbReference type="InterPro" id="IPR003838">
    <property type="entry name" value="ABC3_permease_C"/>
</dbReference>
<dbReference type="GO" id="GO:0022857">
    <property type="term" value="F:transmembrane transporter activity"/>
    <property type="evidence" value="ECO:0007669"/>
    <property type="project" value="TreeGrafter"/>
</dbReference>
<dbReference type="PANTHER" id="PTHR30572">
    <property type="entry name" value="MEMBRANE COMPONENT OF TRANSPORTER-RELATED"/>
    <property type="match status" value="1"/>
</dbReference>
<dbReference type="EMBL" id="CP060825">
    <property type="protein sequence ID" value="QNP64515.1"/>
    <property type="molecule type" value="Genomic_DNA"/>
</dbReference>
<evidence type="ECO:0000256" key="7">
    <source>
        <dbReference type="SAM" id="Phobius"/>
    </source>
</evidence>
<dbReference type="RefSeq" id="WP_187741648.1">
    <property type="nucleotide sequence ID" value="NZ_CP060825.1"/>
</dbReference>
<gene>
    <name evidence="9" type="ORF">IAG43_17410</name>
</gene>
<protein>
    <submittedName>
        <fullName evidence="9">ABC transporter permease</fullName>
    </submittedName>
</protein>
<evidence type="ECO:0000259" key="8">
    <source>
        <dbReference type="Pfam" id="PF02687"/>
    </source>
</evidence>
<evidence type="ECO:0000313" key="9">
    <source>
        <dbReference type="EMBL" id="QNP64515.1"/>
    </source>
</evidence>
<feature type="transmembrane region" description="Helical" evidence="7">
    <location>
        <begin position="299"/>
        <end position="318"/>
    </location>
</feature>
<keyword evidence="4 7" id="KW-1133">Transmembrane helix</keyword>
<dbReference type="GO" id="GO:0005886">
    <property type="term" value="C:plasma membrane"/>
    <property type="evidence" value="ECO:0007669"/>
    <property type="project" value="UniProtKB-SubCell"/>
</dbReference>
<name>A0A7H0HVE9_9ACTN</name>
<comment type="subcellular location">
    <subcellularLocation>
        <location evidence="1">Cell membrane</location>
        <topology evidence="1">Multi-pass membrane protein</topology>
    </subcellularLocation>
</comment>
<evidence type="ECO:0000256" key="5">
    <source>
        <dbReference type="ARBA" id="ARBA00023136"/>
    </source>
</evidence>
<dbReference type="AlphaFoldDB" id="A0A7H0HVE9"/>